<sequence>MNWRAMRAIVRKDLKVVLQTKAVLFPLIVVPLILLVVLPGVGGLLLANADPASSAITDFRDEMGLFFDNLPPALSARLNSFDNEVQMVTYLLFNMIFPSLYLILPLMVANIIAADSFAGEKERKTLEALVYSPTTDRELYVAKLIGPWLAGIAIGWLGYLAFTIVISLTTISFMHEVIVVDVTWLLLILWVTPAASGLGLGAMVLVSSRVSTFQEAYQLGGMVVLPILLLLFGQLGGIVYFSPIVVFIVGLILWLVTLGLMYFGAKTFRRGELMARL</sequence>
<protein>
    <submittedName>
        <fullName evidence="2">ABC transporter permease subunit</fullName>
    </submittedName>
</protein>
<evidence type="ECO:0000313" key="2">
    <source>
        <dbReference type="EMBL" id="QPC83863.1"/>
    </source>
</evidence>
<keyword evidence="3" id="KW-1185">Reference proteome</keyword>
<dbReference type="GO" id="GO:0140359">
    <property type="term" value="F:ABC-type transporter activity"/>
    <property type="evidence" value="ECO:0007669"/>
    <property type="project" value="InterPro"/>
</dbReference>
<dbReference type="RefSeq" id="WP_195171927.1">
    <property type="nucleotide sequence ID" value="NZ_CP062983.1"/>
</dbReference>
<dbReference type="KEGG" id="pmet:G4Y79_05650"/>
<gene>
    <name evidence="2" type="ORF">G4Y79_05650</name>
</gene>
<evidence type="ECO:0000256" key="1">
    <source>
        <dbReference type="SAM" id="Phobius"/>
    </source>
</evidence>
<dbReference type="Pfam" id="PF12679">
    <property type="entry name" value="ABC2_membrane_2"/>
    <property type="match status" value="1"/>
</dbReference>
<dbReference type="Proteomes" id="UP000594468">
    <property type="component" value="Chromosome"/>
</dbReference>
<keyword evidence="1" id="KW-0812">Transmembrane</keyword>
<feature type="transmembrane region" description="Helical" evidence="1">
    <location>
        <begin position="148"/>
        <end position="171"/>
    </location>
</feature>
<feature type="transmembrane region" description="Helical" evidence="1">
    <location>
        <begin position="219"/>
        <end position="238"/>
    </location>
</feature>
<dbReference type="AlphaFoldDB" id="A0A7S8IGC0"/>
<organism evidence="2 3">
    <name type="scientific">Phototrophicus methaneseepsis</name>
    <dbReference type="NCBI Taxonomy" id="2710758"/>
    <lineage>
        <taxon>Bacteria</taxon>
        <taxon>Bacillati</taxon>
        <taxon>Chloroflexota</taxon>
        <taxon>Candidatus Thermofontia</taxon>
        <taxon>Phototrophicales</taxon>
        <taxon>Phototrophicaceae</taxon>
        <taxon>Phototrophicus</taxon>
    </lineage>
</organism>
<reference evidence="2 3" key="1">
    <citation type="submission" date="2020-02" db="EMBL/GenBank/DDBJ databases">
        <authorList>
            <person name="Zheng R.K."/>
            <person name="Sun C.M."/>
        </authorList>
    </citation>
    <scope>NUCLEOTIDE SEQUENCE [LARGE SCALE GENOMIC DNA]</scope>
    <source>
        <strain evidence="3">rifampicinis</strain>
    </source>
</reference>
<feature type="transmembrane region" description="Helical" evidence="1">
    <location>
        <begin position="21"/>
        <end position="47"/>
    </location>
</feature>
<keyword evidence="1" id="KW-0472">Membrane</keyword>
<feature type="transmembrane region" description="Helical" evidence="1">
    <location>
        <begin position="87"/>
        <end position="114"/>
    </location>
</feature>
<evidence type="ECO:0000313" key="3">
    <source>
        <dbReference type="Proteomes" id="UP000594468"/>
    </source>
</evidence>
<feature type="transmembrane region" description="Helical" evidence="1">
    <location>
        <begin position="183"/>
        <end position="207"/>
    </location>
</feature>
<feature type="transmembrane region" description="Helical" evidence="1">
    <location>
        <begin position="244"/>
        <end position="265"/>
    </location>
</feature>
<accession>A0A7S8IGC0</accession>
<dbReference type="GO" id="GO:0005886">
    <property type="term" value="C:plasma membrane"/>
    <property type="evidence" value="ECO:0007669"/>
    <property type="project" value="UniProtKB-SubCell"/>
</dbReference>
<dbReference type="PANTHER" id="PTHR43471:SF1">
    <property type="entry name" value="ABC TRANSPORTER PERMEASE PROTEIN NOSY-RELATED"/>
    <property type="match status" value="1"/>
</dbReference>
<name>A0A7S8IGC0_9CHLR</name>
<dbReference type="PANTHER" id="PTHR43471">
    <property type="entry name" value="ABC TRANSPORTER PERMEASE"/>
    <property type="match status" value="1"/>
</dbReference>
<proteinExistence type="predicted"/>
<keyword evidence="1" id="KW-1133">Transmembrane helix</keyword>
<dbReference type="EMBL" id="CP062983">
    <property type="protein sequence ID" value="QPC83863.1"/>
    <property type="molecule type" value="Genomic_DNA"/>
</dbReference>